<dbReference type="InterPro" id="IPR013783">
    <property type="entry name" value="Ig-like_fold"/>
</dbReference>
<evidence type="ECO:0000259" key="4">
    <source>
        <dbReference type="PROSITE" id="PS50853"/>
    </source>
</evidence>
<evidence type="ECO:0000256" key="1">
    <source>
        <dbReference type="ARBA" id="ARBA00022737"/>
    </source>
</evidence>
<feature type="domain" description="Fibronectin type-III" evidence="4">
    <location>
        <begin position="128"/>
        <end position="223"/>
    </location>
</feature>
<dbReference type="PANTHER" id="PTHR13817:SF95">
    <property type="entry name" value="PROTOGENIN"/>
    <property type="match status" value="1"/>
</dbReference>
<keyword evidence="1" id="KW-0677">Repeat</keyword>
<protein>
    <submittedName>
        <fullName evidence="5">(spotted green pufferfish) hypothetical protein</fullName>
    </submittedName>
</protein>
<dbReference type="Gene3D" id="2.60.40.10">
    <property type="entry name" value="Immunoglobulins"/>
    <property type="match status" value="2"/>
</dbReference>
<feature type="compositionally biased region" description="Polar residues" evidence="2">
    <location>
        <begin position="370"/>
        <end position="383"/>
    </location>
</feature>
<evidence type="ECO:0000256" key="3">
    <source>
        <dbReference type="SAM" id="Phobius"/>
    </source>
</evidence>
<feature type="domain" description="Fibronectin type-III" evidence="4">
    <location>
        <begin position="3"/>
        <end position="96"/>
    </location>
</feature>
<dbReference type="Pfam" id="PF00041">
    <property type="entry name" value="fn3"/>
    <property type="match status" value="2"/>
</dbReference>
<feature type="transmembrane region" description="Helical" evidence="3">
    <location>
        <begin position="255"/>
        <end position="277"/>
    </location>
</feature>
<organism evidence="5">
    <name type="scientific">Tetraodon nigroviridis</name>
    <name type="common">Spotted green pufferfish</name>
    <name type="synonym">Chelonodon nigroviridis</name>
    <dbReference type="NCBI Taxonomy" id="99883"/>
    <lineage>
        <taxon>Eukaryota</taxon>
        <taxon>Metazoa</taxon>
        <taxon>Chordata</taxon>
        <taxon>Craniata</taxon>
        <taxon>Vertebrata</taxon>
        <taxon>Euteleostomi</taxon>
        <taxon>Actinopterygii</taxon>
        <taxon>Neopterygii</taxon>
        <taxon>Teleostei</taxon>
        <taxon>Neoteleostei</taxon>
        <taxon>Acanthomorphata</taxon>
        <taxon>Eupercaria</taxon>
        <taxon>Tetraodontiformes</taxon>
        <taxon>Tetradontoidea</taxon>
        <taxon>Tetraodontidae</taxon>
        <taxon>Tetraodon</taxon>
    </lineage>
</organism>
<dbReference type="EMBL" id="CAAE01014769">
    <property type="protein sequence ID" value="CAG05563.1"/>
    <property type="molecule type" value="Genomic_DNA"/>
</dbReference>
<comment type="caution">
    <text evidence="5">The sequence shown here is derived from an EMBL/GenBank/DDBJ whole genome shotgun (WGS) entry which is preliminary data.</text>
</comment>
<dbReference type="FunFam" id="2.60.40.10:FF:000828">
    <property type="entry name" value="Protogenin"/>
    <property type="match status" value="1"/>
</dbReference>
<accession>Q4S1B9</accession>
<evidence type="ECO:0000256" key="2">
    <source>
        <dbReference type="SAM" id="MobiDB-lite"/>
    </source>
</evidence>
<dbReference type="InterPro" id="IPR036116">
    <property type="entry name" value="FN3_sf"/>
</dbReference>
<dbReference type="KEGG" id="tng:GSTEN00025621G001"/>
<gene>
    <name evidence="5" type="ORF">GSTENG00025621001</name>
</gene>
<proteinExistence type="predicted"/>
<feature type="region of interest" description="Disordered" evidence="2">
    <location>
        <begin position="348"/>
        <end position="445"/>
    </location>
</feature>
<dbReference type="OrthoDB" id="438268at2759"/>
<reference evidence="5" key="2">
    <citation type="submission" date="2004-02" db="EMBL/GenBank/DDBJ databases">
        <authorList>
            <consortium name="Genoscope"/>
            <consortium name="Whitehead Institute Centre for Genome Research"/>
        </authorList>
    </citation>
    <scope>NUCLEOTIDE SEQUENCE</scope>
</reference>
<dbReference type="SUPFAM" id="SSF49265">
    <property type="entry name" value="Fibronectin type III"/>
    <property type="match status" value="1"/>
</dbReference>
<feature type="region of interest" description="Disordered" evidence="2">
    <location>
        <begin position="212"/>
        <end position="238"/>
    </location>
</feature>
<keyword evidence="3" id="KW-1133">Transmembrane helix</keyword>
<keyword evidence="3" id="KW-0472">Membrane</keyword>
<dbReference type="PROSITE" id="PS50853">
    <property type="entry name" value="FN3"/>
    <property type="match status" value="2"/>
</dbReference>
<sequence length="445" mass="48692">PPPPHHVTVLASNSSAVTLRWSPPALSSRKSVRYTVRCTPVGTHSASAVRHLQVTAQSAVIPNLEPNTRYEFVVRLHLDQISSPWSSVVYHRTLPAGNETIRIRLRLFRRPLSCRLKVFCVRAAPQQPPTGVRVTLIEDDTALVSWREPEEPNLVVTHYTILYASQKAWLAGNWQIMQREGTHMMALLEKLEPGSVYLVKISASNQIGDGPFSQTVELAPKRGNTHRSKNPRHSDRSPDTAVFSDGLYHIDQRSMTGIIVGVCIALACIVMCALILISKGRPRKSSGHKVLAVGAAEGPRAGLSLPNERLPETLEALIPMISSHYIDTKDECRASLYEPGKTVLRYEKPLGSAPVPPSANEIFHSESSHASDGSQETSDSGHYSNEESNEEMSSPSSSQHSRARSCGLDDVAADAKQNVRGGKRGDREPAVSALRAGCFPVLPQH</sequence>
<dbReference type="CDD" id="cd00063">
    <property type="entry name" value="FN3"/>
    <property type="match status" value="2"/>
</dbReference>
<keyword evidence="3" id="KW-0812">Transmembrane</keyword>
<dbReference type="AlphaFoldDB" id="Q4S1B9"/>
<dbReference type="SMART" id="SM00060">
    <property type="entry name" value="FN3"/>
    <property type="match status" value="2"/>
</dbReference>
<dbReference type="InterPro" id="IPR050964">
    <property type="entry name" value="Striated_Muscle_Regulatory"/>
</dbReference>
<name>Q4S1B9_TETNG</name>
<feature type="non-terminal residue" evidence="5">
    <location>
        <position position="1"/>
    </location>
</feature>
<reference evidence="5" key="1">
    <citation type="journal article" date="2004" name="Nature">
        <title>Genome duplication in the teleost fish Tetraodon nigroviridis reveals the early vertebrate proto-karyotype.</title>
        <authorList>
            <person name="Jaillon O."/>
            <person name="Aury J.-M."/>
            <person name="Brunet F."/>
            <person name="Petit J.-L."/>
            <person name="Stange-Thomann N."/>
            <person name="Mauceli E."/>
            <person name="Bouneau L."/>
            <person name="Fischer C."/>
            <person name="Ozouf-Costaz C."/>
            <person name="Bernot A."/>
            <person name="Nicaud S."/>
            <person name="Jaffe D."/>
            <person name="Fisher S."/>
            <person name="Lutfalla G."/>
            <person name="Dossat C."/>
            <person name="Segurens B."/>
            <person name="Dasilva C."/>
            <person name="Salanoubat M."/>
            <person name="Levy M."/>
            <person name="Boudet N."/>
            <person name="Castellano S."/>
            <person name="Anthouard V."/>
            <person name="Jubin C."/>
            <person name="Castelli V."/>
            <person name="Katinka M."/>
            <person name="Vacherie B."/>
            <person name="Biemont C."/>
            <person name="Skalli Z."/>
            <person name="Cattolico L."/>
            <person name="Poulain J."/>
            <person name="De Berardinis V."/>
            <person name="Cruaud C."/>
            <person name="Duprat S."/>
            <person name="Brottier P."/>
            <person name="Coutanceau J.-P."/>
            <person name="Gouzy J."/>
            <person name="Parra G."/>
            <person name="Lardier G."/>
            <person name="Chapple C."/>
            <person name="McKernan K.J."/>
            <person name="McEwan P."/>
            <person name="Bosak S."/>
            <person name="Kellis M."/>
            <person name="Volff J.-N."/>
            <person name="Guigo R."/>
            <person name="Zody M.C."/>
            <person name="Mesirov J."/>
            <person name="Lindblad-Toh K."/>
            <person name="Birren B."/>
            <person name="Nusbaum C."/>
            <person name="Kahn D."/>
            <person name="Robinson-Rechavi M."/>
            <person name="Laudet V."/>
            <person name="Schachter V."/>
            <person name="Quetier F."/>
            <person name="Saurin W."/>
            <person name="Scarpelli C."/>
            <person name="Wincker P."/>
            <person name="Lander E.S."/>
            <person name="Weissenbach J."/>
            <person name="Roest Crollius H."/>
        </authorList>
    </citation>
    <scope>NUCLEOTIDE SEQUENCE [LARGE SCALE GENOMIC DNA]</scope>
</reference>
<evidence type="ECO:0000313" key="5">
    <source>
        <dbReference type="EMBL" id="CAG05563.1"/>
    </source>
</evidence>
<dbReference type="InterPro" id="IPR003961">
    <property type="entry name" value="FN3_dom"/>
</dbReference>
<dbReference type="PANTHER" id="PTHR13817">
    <property type="entry name" value="TITIN"/>
    <property type="match status" value="1"/>
</dbReference>